<keyword evidence="1" id="KW-0175">Coiled coil</keyword>
<gene>
    <name evidence="3" type="primary">sPS1</name>
    <name evidence="3" type="ORF">NCTC13315_02217</name>
</gene>
<dbReference type="GO" id="GO:0004674">
    <property type="term" value="F:protein serine/threonine kinase activity"/>
    <property type="evidence" value="ECO:0007669"/>
    <property type="project" value="UniProtKB-KW"/>
</dbReference>
<dbReference type="InterPro" id="IPR000719">
    <property type="entry name" value="Prot_kinase_dom"/>
</dbReference>
<dbReference type="PROSITE" id="PS50011">
    <property type="entry name" value="PROTEIN_KINASE_DOM"/>
    <property type="match status" value="1"/>
</dbReference>
<keyword evidence="3" id="KW-0418">Kinase</keyword>
<keyword evidence="3" id="KW-0723">Serine/threonine-protein kinase</keyword>
<dbReference type="InterPro" id="IPR011009">
    <property type="entry name" value="Kinase-like_dom_sf"/>
</dbReference>
<organism evidence="3 4">
    <name type="scientific">Legionella beliardensis</name>
    <dbReference type="NCBI Taxonomy" id="91822"/>
    <lineage>
        <taxon>Bacteria</taxon>
        <taxon>Pseudomonadati</taxon>
        <taxon>Pseudomonadota</taxon>
        <taxon>Gammaproteobacteria</taxon>
        <taxon>Legionellales</taxon>
        <taxon>Legionellaceae</taxon>
        <taxon>Legionella</taxon>
    </lineage>
</organism>
<dbReference type="EC" id="2.7.11.1" evidence="3"/>
<dbReference type="Pfam" id="PF00069">
    <property type="entry name" value="Pkinase"/>
    <property type="match status" value="1"/>
</dbReference>
<protein>
    <submittedName>
        <fullName evidence="3">Serine/threonine protein kinase</fullName>
        <ecNumber evidence="3">2.7.11.1</ecNumber>
    </submittedName>
</protein>
<evidence type="ECO:0000313" key="4">
    <source>
        <dbReference type="Proteomes" id="UP000254968"/>
    </source>
</evidence>
<dbReference type="PANTHER" id="PTHR44167">
    <property type="entry name" value="OVARIAN-SPECIFIC SERINE/THREONINE-PROTEIN KINASE LOK-RELATED"/>
    <property type="match status" value="1"/>
</dbReference>
<keyword evidence="3" id="KW-0808">Transferase</keyword>
<keyword evidence="4" id="KW-1185">Reference proteome</keyword>
<dbReference type="EMBL" id="UGNV01000001">
    <property type="protein sequence ID" value="STX29665.1"/>
    <property type="molecule type" value="Genomic_DNA"/>
</dbReference>
<dbReference type="OrthoDB" id="4103069at2"/>
<evidence type="ECO:0000256" key="1">
    <source>
        <dbReference type="SAM" id="Coils"/>
    </source>
</evidence>
<evidence type="ECO:0000259" key="2">
    <source>
        <dbReference type="PROSITE" id="PS50011"/>
    </source>
</evidence>
<dbReference type="AlphaFoldDB" id="A0A378I4M6"/>
<name>A0A378I4M6_9GAMM</name>
<dbReference type="Gene3D" id="1.10.510.10">
    <property type="entry name" value="Transferase(Phosphotransferase) domain 1"/>
    <property type="match status" value="1"/>
</dbReference>
<dbReference type="Proteomes" id="UP000254968">
    <property type="component" value="Unassembled WGS sequence"/>
</dbReference>
<dbReference type="SUPFAM" id="SSF56112">
    <property type="entry name" value="Protein kinase-like (PK-like)"/>
    <property type="match status" value="1"/>
</dbReference>
<dbReference type="GO" id="GO:0005737">
    <property type="term" value="C:cytoplasm"/>
    <property type="evidence" value="ECO:0007669"/>
    <property type="project" value="TreeGrafter"/>
</dbReference>
<evidence type="ECO:0000313" key="3">
    <source>
        <dbReference type="EMBL" id="STX29665.1"/>
    </source>
</evidence>
<dbReference type="PANTHER" id="PTHR44167:SF24">
    <property type="entry name" value="SERINE_THREONINE-PROTEIN KINASE CHK2"/>
    <property type="match status" value="1"/>
</dbReference>
<sequence length="519" mass="59344">MKKLSKLRTNNLIEFFADQTQTNFWKKGQIYTFADKKITFKHDVIRRKCKNGHDVRYEFISPHCIGSGGMGTVYDIQGTLAIKDNEVRFKQYGYHGRNRVVKIQHHTITRPKTLAIKEYQMAQQANHLAIKEPVFNGDTSYTVMKKLKGQELFDVINDDIEKKNSLTLKQRIDLTYALLRALKSQVVDKGLIHRDIKPENIMVDLKEPIAVSIFDYGLSIPANSSSNDFVGTPHYTAPEIFTHGRQTPALDIFSMGRVLALLWHVDTESYDCSPDNFTAIYRNAKNINLKGLFQDITGLTDNEKQIITAMLQAMLKGKSFERISIDKAIVQFSPVYNNHSGELNRAQKRIEFKVSRAKEKLVKLINDLEALAKDTHELKNMGQDYAANQLTDLIEKIKFKLTKLKNYDIESFINKADDYTKEVLQNITDYQIHFASHKNTMAILSSFYINLNGVHANFAKHTPDKTKPVDRSLLFFKPHTAHLLKEEHSLPIKVKQSIRCGENEDIATTFDAAPITLAC</sequence>
<dbReference type="PROSITE" id="PS00108">
    <property type="entry name" value="PROTEIN_KINASE_ST"/>
    <property type="match status" value="1"/>
</dbReference>
<feature type="domain" description="Protein kinase" evidence="2">
    <location>
        <begin position="59"/>
        <end position="336"/>
    </location>
</feature>
<feature type="coiled-coil region" evidence="1">
    <location>
        <begin position="354"/>
        <end position="381"/>
    </location>
</feature>
<dbReference type="InterPro" id="IPR008271">
    <property type="entry name" value="Ser/Thr_kinase_AS"/>
</dbReference>
<dbReference type="RefSeq" id="WP_115303339.1">
    <property type="nucleotide sequence ID" value="NZ_CAAAHO010000002.1"/>
</dbReference>
<dbReference type="GO" id="GO:0005524">
    <property type="term" value="F:ATP binding"/>
    <property type="evidence" value="ECO:0007669"/>
    <property type="project" value="InterPro"/>
</dbReference>
<reference evidence="3 4" key="1">
    <citation type="submission" date="2018-06" db="EMBL/GenBank/DDBJ databases">
        <authorList>
            <consortium name="Pathogen Informatics"/>
            <person name="Doyle S."/>
        </authorList>
    </citation>
    <scope>NUCLEOTIDE SEQUENCE [LARGE SCALE GENOMIC DNA]</scope>
    <source>
        <strain evidence="3 4">NCTC13315</strain>
    </source>
</reference>
<accession>A0A378I4M6</accession>
<proteinExistence type="predicted"/>
<dbReference type="SMART" id="SM00220">
    <property type="entry name" value="S_TKc"/>
    <property type="match status" value="1"/>
</dbReference>